<feature type="compositionally biased region" description="Basic and acidic residues" evidence="5">
    <location>
        <begin position="555"/>
        <end position="571"/>
    </location>
</feature>
<protein>
    <submittedName>
        <fullName evidence="7">Uncharacterized protein</fullName>
    </submittedName>
</protein>
<comment type="similarity">
    <text evidence="1">Belongs to the FAD-binding monooxygenase family.</text>
</comment>
<dbReference type="PANTHER" id="PTHR42877:SF5">
    <property type="entry name" value="L-ORNITHINE N(5)-MONOOXYGENASE-RELATED"/>
    <property type="match status" value="1"/>
</dbReference>
<dbReference type="Proteomes" id="UP001497383">
    <property type="component" value="Chromosome 2"/>
</dbReference>
<feature type="region of interest" description="Disordered" evidence="5">
    <location>
        <begin position="548"/>
        <end position="571"/>
    </location>
</feature>
<gene>
    <name evidence="7" type="ORF">LODBEIA_P16920</name>
</gene>
<feature type="region of interest" description="Disordered" evidence="5">
    <location>
        <begin position="27"/>
        <end position="51"/>
    </location>
</feature>
<accession>A0ABP0ZH22</accession>
<evidence type="ECO:0000256" key="1">
    <source>
        <dbReference type="ARBA" id="ARBA00010139"/>
    </source>
</evidence>
<dbReference type="InterPro" id="IPR036188">
    <property type="entry name" value="FAD/NAD-bd_sf"/>
</dbReference>
<evidence type="ECO:0000256" key="3">
    <source>
        <dbReference type="ARBA" id="ARBA00022827"/>
    </source>
</evidence>
<organism evidence="7 8">
    <name type="scientific">Lodderomyces beijingensis</name>
    <dbReference type="NCBI Taxonomy" id="1775926"/>
    <lineage>
        <taxon>Eukaryota</taxon>
        <taxon>Fungi</taxon>
        <taxon>Dikarya</taxon>
        <taxon>Ascomycota</taxon>
        <taxon>Saccharomycotina</taxon>
        <taxon>Pichiomycetes</taxon>
        <taxon>Debaryomycetaceae</taxon>
        <taxon>Candida/Lodderomyces clade</taxon>
        <taxon>Lodderomyces</taxon>
    </lineage>
</organism>
<keyword evidence="2" id="KW-0285">Flavoprotein</keyword>
<dbReference type="SUPFAM" id="SSF51905">
    <property type="entry name" value="FAD/NAD(P)-binding domain"/>
    <property type="match status" value="1"/>
</dbReference>
<evidence type="ECO:0000256" key="5">
    <source>
        <dbReference type="SAM" id="MobiDB-lite"/>
    </source>
</evidence>
<evidence type="ECO:0000313" key="8">
    <source>
        <dbReference type="Proteomes" id="UP001497383"/>
    </source>
</evidence>
<keyword evidence="8" id="KW-1185">Reference proteome</keyword>
<dbReference type="InterPro" id="IPR020946">
    <property type="entry name" value="Flavin_mOase-like"/>
</dbReference>
<evidence type="ECO:0000256" key="6">
    <source>
        <dbReference type="SAM" id="Phobius"/>
    </source>
</evidence>
<evidence type="ECO:0000313" key="7">
    <source>
        <dbReference type="EMBL" id="CAK9437314.1"/>
    </source>
</evidence>
<keyword evidence="3" id="KW-0274">FAD</keyword>
<keyword evidence="6" id="KW-0812">Transmembrane</keyword>
<reference evidence="7 8" key="1">
    <citation type="submission" date="2024-03" db="EMBL/GenBank/DDBJ databases">
        <authorList>
            <person name="Brejova B."/>
        </authorList>
    </citation>
    <scope>NUCLEOTIDE SEQUENCE [LARGE SCALE GENOMIC DNA]</scope>
    <source>
        <strain evidence="7 8">CBS 14171</strain>
    </source>
</reference>
<dbReference type="EMBL" id="OZ022406">
    <property type="protein sequence ID" value="CAK9437314.1"/>
    <property type="molecule type" value="Genomic_DNA"/>
</dbReference>
<keyword evidence="6" id="KW-1133">Transmembrane helix</keyword>
<keyword evidence="6" id="KW-0472">Membrane</keyword>
<evidence type="ECO:0000256" key="4">
    <source>
        <dbReference type="ARBA" id="ARBA00023002"/>
    </source>
</evidence>
<feature type="transmembrane region" description="Helical" evidence="6">
    <location>
        <begin position="277"/>
        <end position="300"/>
    </location>
</feature>
<dbReference type="GeneID" id="92206888"/>
<name>A0ABP0ZH22_9ASCO</name>
<dbReference type="RefSeq" id="XP_066828630.1">
    <property type="nucleotide sequence ID" value="XM_066971608.1"/>
</dbReference>
<proteinExistence type="inferred from homology"/>
<dbReference type="Pfam" id="PF00743">
    <property type="entry name" value="FMO-like"/>
    <property type="match status" value="1"/>
</dbReference>
<evidence type="ECO:0000256" key="2">
    <source>
        <dbReference type="ARBA" id="ARBA00022630"/>
    </source>
</evidence>
<feature type="compositionally biased region" description="Polar residues" evidence="5">
    <location>
        <begin position="32"/>
        <end position="44"/>
    </location>
</feature>
<dbReference type="Gene3D" id="3.50.50.60">
    <property type="entry name" value="FAD/NAD(P)-binding domain"/>
    <property type="match status" value="2"/>
</dbReference>
<dbReference type="InterPro" id="IPR051209">
    <property type="entry name" value="FAD-bind_Monooxygenase_sf"/>
</dbReference>
<keyword evidence="4" id="KW-0560">Oxidoreductase</keyword>
<sequence length="571" mass="64501">MSTITLTKESHATPEKFRIKHQDSLSVLGPDATTSQTNAKTTGKTDAGSPPIQTRSKVGIIGGGFAGIGAAIKTMQELNEHDLLILERHDNFGGTWYANTYPGCASDIPALWYSFSFALASNWSRLQPPQYEMEEYLLRVVDMYKLRDKVQFRTYIDRCVFDDKQGEWTLFGHDMQTGQLLEHKCSILLGCSGGLVHPRHLQVEGLDSFKGKYMHSAVWDHSVDFKGKRVVVVGNGCSANQTVPALLNDPQYNAGSITQIFRSKHYILPPLPAALMWLYWLLSFSYYGLFAVRLLVVAIAEGKFLQFKGDGYIANWIRRVRAHSSTEYVKKHAPKKYHEQIIPDWTIGCKRMIFDYNYIPSLHDPRIDLRSERIKKVVPEGVILENDELIPCDIIVACTGYDLEKSLQLPVMTSSGASMNEIWSREGPTAYRTIMVKEVPNFFLMSGPNAGTGHSSVVMSIENAIDFYLKVAKPILQGKEKSVVVKTQAYDTWHKDIQHELKSSIFGTPLGGCVSWYNRGGHNHTTYPWSQIHYWYVTHFPNYTDLSYSPSSSSKNEKSLVEDDSKKPKLD</sequence>
<dbReference type="PANTHER" id="PTHR42877">
    <property type="entry name" value="L-ORNITHINE N(5)-MONOOXYGENASE-RELATED"/>
    <property type="match status" value="1"/>
</dbReference>